<feature type="region of interest" description="Disordered" evidence="1">
    <location>
        <begin position="119"/>
        <end position="141"/>
    </location>
</feature>
<proteinExistence type="predicted"/>
<evidence type="ECO:0000256" key="1">
    <source>
        <dbReference type="SAM" id="MobiDB-lite"/>
    </source>
</evidence>
<name>A0A914LUY0_MELIC</name>
<feature type="compositionally biased region" description="Basic residues" evidence="1">
    <location>
        <begin position="127"/>
        <end position="141"/>
    </location>
</feature>
<keyword evidence="2" id="KW-1185">Reference proteome</keyword>
<evidence type="ECO:0000313" key="3">
    <source>
        <dbReference type="WBParaSite" id="Minc3s00827g17829"/>
    </source>
</evidence>
<dbReference type="Proteomes" id="UP000887563">
    <property type="component" value="Unplaced"/>
</dbReference>
<accession>A0A914LUY0</accession>
<organism evidence="2 3">
    <name type="scientific">Meloidogyne incognita</name>
    <name type="common">Southern root-knot nematode worm</name>
    <name type="synonym">Oxyuris incognita</name>
    <dbReference type="NCBI Taxonomy" id="6306"/>
    <lineage>
        <taxon>Eukaryota</taxon>
        <taxon>Metazoa</taxon>
        <taxon>Ecdysozoa</taxon>
        <taxon>Nematoda</taxon>
        <taxon>Chromadorea</taxon>
        <taxon>Rhabditida</taxon>
        <taxon>Tylenchina</taxon>
        <taxon>Tylenchomorpha</taxon>
        <taxon>Tylenchoidea</taxon>
        <taxon>Meloidogynidae</taxon>
        <taxon>Meloidogyninae</taxon>
        <taxon>Meloidogyne</taxon>
        <taxon>Meloidogyne incognita group</taxon>
    </lineage>
</organism>
<dbReference type="AlphaFoldDB" id="A0A914LUY0"/>
<evidence type="ECO:0000313" key="2">
    <source>
        <dbReference type="Proteomes" id="UP000887563"/>
    </source>
</evidence>
<sequence length="141" mass="16905">MKDEVVMCRVCRKVLHNNFVQHSYEHLEDCVWSCKLCDVGCNNRQVIVKHSIDFHGKKLAPIDSRCRFWDQMKENIKRCFPLNARYVPEGYKPRIEVVKQMQQMFYDYVRNYHITRAKKMGENGQGSRRKKVKSKKNLKVH</sequence>
<protein>
    <submittedName>
        <fullName evidence="3">C2H2-type domain-containing protein</fullName>
    </submittedName>
</protein>
<reference evidence="3" key="1">
    <citation type="submission" date="2022-11" db="UniProtKB">
        <authorList>
            <consortium name="WormBaseParasite"/>
        </authorList>
    </citation>
    <scope>IDENTIFICATION</scope>
</reference>
<dbReference type="WBParaSite" id="Minc3s00827g17829">
    <property type="protein sequence ID" value="Minc3s00827g17829"/>
    <property type="gene ID" value="Minc3s00827g17829"/>
</dbReference>